<dbReference type="AlphaFoldDB" id="A0A317MZL2"/>
<evidence type="ECO:0000256" key="3">
    <source>
        <dbReference type="ARBA" id="ARBA00022452"/>
    </source>
</evidence>
<keyword evidence="9 10" id="KW-0998">Cell outer membrane</keyword>
<dbReference type="GO" id="GO:0006811">
    <property type="term" value="P:monoatomic ion transport"/>
    <property type="evidence" value="ECO:0007669"/>
    <property type="project" value="UniProtKB-KW"/>
</dbReference>
<keyword evidence="4 10" id="KW-0812">Transmembrane</keyword>
<evidence type="ECO:0000256" key="7">
    <source>
        <dbReference type="ARBA" id="ARBA00023077"/>
    </source>
</evidence>
<sequence length="610" mass="66196">MGYPFMKVFSCGLAALAVAAPALAQDADEPITIVITGSRSEQPLAHATADTTVLDRSDIERTQAATLPGLLGGLNGIDVGNSGGAGKATSLYLRGANAGQTLLLLDGLRLGSATLGQPAWQNLPTVLLGRVEVVRGAQSGLYGSDAIGGVVQAFTREEDGPIAPWARAALGTQQGREAAVGFGGRDGATQISAGLSTFDTAGFDATSAENINHNSDRDGYRNLAGSLRLKHEFAPGQSLGLTALRTQGENEYDGYPAALDASGKYAQQALALNADNRINEVWRMRTTLGQSRDQSEDFSGDVSTGAFNTHRDQFTWQNDLSFIKNNTLSLGVEWLRERIDGSGVQDFTRDERITRSLFAVDTLRLGAHDLQLSLRRDDIEAIDTRTTGRLGWGWSLPGSLRLTASYATGFKAPTFNDLYYPESPWSAGNPNLKPEESRGWDLGLSQQLGAFGWRLATFRTDVDNLIQWTADESWRYTPDNVAEARLRGVEFGADYRADGWHVALAADWLQAEDRNTGDALPNRPDRSARLDVDRDLGRWSAGATLLAARYPDELPQAGYGVLNLRAAYRIDHAWSLSARIDNAFDRDYQTVSGYPMPGREAWLAVEYGLR</sequence>
<dbReference type="GO" id="GO:0015889">
    <property type="term" value="P:cobalamin transport"/>
    <property type="evidence" value="ECO:0007669"/>
    <property type="project" value="TreeGrafter"/>
</dbReference>
<evidence type="ECO:0000256" key="6">
    <source>
        <dbReference type="ARBA" id="ARBA00023065"/>
    </source>
</evidence>
<keyword evidence="2 10" id="KW-0813">Transport</keyword>
<evidence type="ECO:0000256" key="4">
    <source>
        <dbReference type="ARBA" id="ARBA00022692"/>
    </source>
</evidence>
<evidence type="ECO:0000256" key="9">
    <source>
        <dbReference type="ARBA" id="ARBA00023237"/>
    </source>
</evidence>
<gene>
    <name evidence="15" type="ORF">C7443_102196</name>
</gene>
<organism evidence="15 16">
    <name type="scientific">Plasticicumulans acidivorans</name>
    <dbReference type="NCBI Taxonomy" id="886464"/>
    <lineage>
        <taxon>Bacteria</taxon>
        <taxon>Pseudomonadati</taxon>
        <taxon>Pseudomonadota</taxon>
        <taxon>Gammaproteobacteria</taxon>
        <taxon>Candidatus Competibacteraceae</taxon>
        <taxon>Plasticicumulans</taxon>
    </lineage>
</organism>
<dbReference type="PROSITE" id="PS52016">
    <property type="entry name" value="TONB_DEPENDENT_REC_3"/>
    <property type="match status" value="1"/>
</dbReference>
<feature type="domain" description="TonB-dependent receptor plug" evidence="14">
    <location>
        <begin position="46"/>
        <end position="150"/>
    </location>
</feature>
<evidence type="ECO:0000256" key="8">
    <source>
        <dbReference type="ARBA" id="ARBA00023136"/>
    </source>
</evidence>
<dbReference type="InterPro" id="IPR000531">
    <property type="entry name" value="Beta-barrel_TonB"/>
</dbReference>
<keyword evidence="16" id="KW-1185">Reference proteome</keyword>
<comment type="caution">
    <text evidence="15">The sequence shown here is derived from an EMBL/GenBank/DDBJ whole genome shotgun (WGS) entry which is preliminary data.</text>
</comment>
<evidence type="ECO:0000256" key="1">
    <source>
        <dbReference type="ARBA" id="ARBA00004571"/>
    </source>
</evidence>
<dbReference type="CDD" id="cd01347">
    <property type="entry name" value="ligand_gated_channel"/>
    <property type="match status" value="1"/>
</dbReference>
<dbReference type="GO" id="GO:0009279">
    <property type="term" value="C:cell outer membrane"/>
    <property type="evidence" value="ECO:0007669"/>
    <property type="project" value="UniProtKB-SubCell"/>
</dbReference>
<dbReference type="InterPro" id="IPR012910">
    <property type="entry name" value="Plug_dom"/>
</dbReference>
<evidence type="ECO:0000313" key="15">
    <source>
        <dbReference type="EMBL" id="PWV64546.1"/>
    </source>
</evidence>
<keyword evidence="6" id="KW-0406">Ion transport</keyword>
<dbReference type="InterPro" id="IPR037066">
    <property type="entry name" value="Plug_dom_sf"/>
</dbReference>
<evidence type="ECO:0000313" key="16">
    <source>
        <dbReference type="Proteomes" id="UP000246569"/>
    </source>
</evidence>
<dbReference type="Gene3D" id="2.40.170.20">
    <property type="entry name" value="TonB-dependent receptor, beta-barrel domain"/>
    <property type="match status" value="1"/>
</dbReference>
<dbReference type="OrthoDB" id="9764669at2"/>
<evidence type="ECO:0000256" key="12">
    <source>
        <dbReference type="SAM" id="SignalP"/>
    </source>
</evidence>
<feature type="chain" id="PRO_5016311003" evidence="12">
    <location>
        <begin position="25"/>
        <end position="610"/>
    </location>
</feature>
<dbReference type="Gene3D" id="2.170.130.10">
    <property type="entry name" value="TonB-dependent receptor, plug domain"/>
    <property type="match status" value="1"/>
</dbReference>
<dbReference type="SUPFAM" id="SSF56935">
    <property type="entry name" value="Porins"/>
    <property type="match status" value="1"/>
</dbReference>
<evidence type="ECO:0000256" key="2">
    <source>
        <dbReference type="ARBA" id="ARBA00022448"/>
    </source>
</evidence>
<dbReference type="InterPro" id="IPR036942">
    <property type="entry name" value="Beta-barrel_TonB_sf"/>
</dbReference>
<keyword evidence="3 10" id="KW-1134">Transmembrane beta strand</keyword>
<dbReference type="PANTHER" id="PTHR30069">
    <property type="entry name" value="TONB-DEPENDENT OUTER MEMBRANE RECEPTOR"/>
    <property type="match status" value="1"/>
</dbReference>
<feature type="domain" description="TonB-dependent receptor-like beta-barrel" evidence="13">
    <location>
        <begin position="210"/>
        <end position="582"/>
    </location>
</feature>
<accession>A0A317MZL2</accession>
<reference evidence="15 16" key="1">
    <citation type="submission" date="2018-05" db="EMBL/GenBank/DDBJ databases">
        <title>Genomic Encyclopedia of Type Strains, Phase IV (KMG-IV): sequencing the most valuable type-strain genomes for metagenomic binning, comparative biology and taxonomic classification.</title>
        <authorList>
            <person name="Goeker M."/>
        </authorList>
    </citation>
    <scope>NUCLEOTIDE SEQUENCE [LARGE SCALE GENOMIC DNA]</scope>
    <source>
        <strain evidence="15 16">DSM 23606</strain>
    </source>
</reference>
<feature type="signal peptide" evidence="12">
    <location>
        <begin position="1"/>
        <end position="24"/>
    </location>
</feature>
<dbReference type="Proteomes" id="UP000246569">
    <property type="component" value="Unassembled WGS sequence"/>
</dbReference>
<dbReference type="InterPro" id="IPR039426">
    <property type="entry name" value="TonB-dep_rcpt-like"/>
</dbReference>
<keyword evidence="8 10" id="KW-0472">Membrane</keyword>
<dbReference type="EMBL" id="QGTJ01000002">
    <property type="protein sequence ID" value="PWV64546.1"/>
    <property type="molecule type" value="Genomic_DNA"/>
</dbReference>
<protein>
    <submittedName>
        <fullName evidence="15">Vitamin B12 transporter</fullName>
    </submittedName>
</protein>
<keyword evidence="5 12" id="KW-0732">Signal</keyword>
<dbReference type="Pfam" id="PF07715">
    <property type="entry name" value="Plug"/>
    <property type="match status" value="1"/>
</dbReference>
<evidence type="ECO:0000256" key="10">
    <source>
        <dbReference type="PROSITE-ProRule" id="PRU01360"/>
    </source>
</evidence>
<evidence type="ECO:0000259" key="14">
    <source>
        <dbReference type="Pfam" id="PF07715"/>
    </source>
</evidence>
<dbReference type="Pfam" id="PF00593">
    <property type="entry name" value="TonB_dep_Rec_b-barrel"/>
    <property type="match status" value="1"/>
</dbReference>
<dbReference type="PANTHER" id="PTHR30069:SF53">
    <property type="entry name" value="COLICIN I RECEPTOR-RELATED"/>
    <property type="match status" value="1"/>
</dbReference>
<evidence type="ECO:0000256" key="11">
    <source>
        <dbReference type="RuleBase" id="RU003357"/>
    </source>
</evidence>
<keyword evidence="7 11" id="KW-0798">TonB box</keyword>
<evidence type="ECO:0000256" key="5">
    <source>
        <dbReference type="ARBA" id="ARBA00022729"/>
    </source>
</evidence>
<comment type="subcellular location">
    <subcellularLocation>
        <location evidence="1 10">Cell outer membrane</location>
        <topology evidence="1 10">Multi-pass membrane protein</topology>
    </subcellularLocation>
</comment>
<proteinExistence type="inferred from homology"/>
<name>A0A317MZL2_9GAMM</name>
<comment type="similarity">
    <text evidence="10 11">Belongs to the TonB-dependent receptor family.</text>
</comment>
<evidence type="ECO:0000259" key="13">
    <source>
        <dbReference type="Pfam" id="PF00593"/>
    </source>
</evidence>